<evidence type="ECO:0000313" key="4">
    <source>
        <dbReference type="Proteomes" id="UP001221413"/>
    </source>
</evidence>
<feature type="compositionally biased region" description="Polar residues" evidence="1">
    <location>
        <begin position="136"/>
        <end position="156"/>
    </location>
</feature>
<evidence type="ECO:0000259" key="2">
    <source>
        <dbReference type="PROSITE" id="PS51459"/>
    </source>
</evidence>
<feature type="region of interest" description="Disordered" evidence="1">
    <location>
        <begin position="1"/>
        <end position="40"/>
    </location>
</feature>
<proteinExistence type="predicted"/>
<keyword evidence="4" id="KW-1185">Reference proteome</keyword>
<dbReference type="EMBL" id="JAQGDS010000001">
    <property type="protein sequence ID" value="KAJ6263976.1"/>
    <property type="molecule type" value="Genomic_DNA"/>
</dbReference>
<dbReference type="PROSITE" id="PS51459">
    <property type="entry name" value="FIDO"/>
    <property type="match status" value="1"/>
</dbReference>
<dbReference type="Proteomes" id="UP001221413">
    <property type="component" value="Unassembled WGS sequence"/>
</dbReference>
<dbReference type="AlphaFoldDB" id="A0AAD6J4K7"/>
<comment type="caution">
    <text evidence="3">The sequence shown here is derived from an EMBL/GenBank/DDBJ whole genome shotgun (WGS) entry which is preliminary data.</text>
</comment>
<organism evidence="3 4">
    <name type="scientific">Drechslerella dactyloides</name>
    <name type="common">Nematode-trapping fungus</name>
    <name type="synonym">Arthrobotrys dactyloides</name>
    <dbReference type="NCBI Taxonomy" id="74499"/>
    <lineage>
        <taxon>Eukaryota</taxon>
        <taxon>Fungi</taxon>
        <taxon>Dikarya</taxon>
        <taxon>Ascomycota</taxon>
        <taxon>Pezizomycotina</taxon>
        <taxon>Orbiliomycetes</taxon>
        <taxon>Orbiliales</taxon>
        <taxon>Orbiliaceae</taxon>
        <taxon>Drechslerella</taxon>
    </lineage>
</organism>
<accession>A0AAD6J4K7</accession>
<feature type="region of interest" description="Disordered" evidence="1">
    <location>
        <begin position="136"/>
        <end position="165"/>
    </location>
</feature>
<sequence length="497" mass="54843">MAGKSMKSPIAHSKEDFGPHKFIYGRRPDEPADPPLGSGDALSVVNPQSIFGPQEDKLMTTRASSLDFMRSHHRLADVTWSNLSSLSGKNAGKPTFEMLPGVVGYSDAKTDKCKSTTKLFVSAASHIGAVRTINRSIDQPQSDNKASGSGNQQQEPTPGLPTIQVLTPRPTASLQRKLEFEVVNQMTRFIFGSNRIAELDLGLGPTMQLCNMVFNDPQFLYGQASTRGAYYLKRLAALAAENKFTFGLRGILAIGRRTVLYHAGALSYMLSRVIGAGELFSEDLIRSTYMILTMGPDTYKEEPHEAIEGDCFSSIYINSLQKTAPRQAQAALQSMPQNMKAYVKDLNEKLLPAEQGKPIDPFFIAAHAACAFAFMKPFSTANGRMCRLISNTILMKYLGVVAPIGEYCLERREYRVIMGRCTSKESSRSSNGELALLMLYKANRMLETIHKTCFPSEFQKLQDSEKQEGLGEQTNSEEQADSTLPISEASHEKLRSS</sequence>
<evidence type="ECO:0000256" key="1">
    <source>
        <dbReference type="SAM" id="MobiDB-lite"/>
    </source>
</evidence>
<dbReference type="Gene3D" id="1.10.3290.10">
    <property type="entry name" value="Fido-like domain"/>
    <property type="match status" value="1"/>
</dbReference>
<feature type="domain" description="Fido" evidence="2">
    <location>
        <begin position="312"/>
        <end position="443"/>
    </location>
</feature>
<dbReference type="Pfam" id="PF02661">
    <property type="entry name" value="Fic"/>
    <property type="match status" value="1"/>
</dbReference>
<feature type="compositionally biased region" description="Polar residues" evidence="1">
    <location>
        <begin position="472"/>
        <end position="485"/>
    </location>
</feature>
<dbReference type="InterPro" id="IPR003812">
    <property type="entry name" value="Fido"/>
</dbReference>
<reference evidence="3" key="1">
    <citation type="submission" date="2023-01" db="EMBL/GenBank/DDBJ databases">
        <title>The chitinases involved in constricting ring structure development in the nematode-trapping fungus Drechslerella dactyloides.</title>
        <authorList>
            <person name="Wang R."/>
            <person name="Zhang L."/>
            <person name="Tang P."/>
            <person name="Li S."/>
            <person name="Liang L."/>
        </authorList>
    </citation>
    <scope>NUCLEOTIDE SEQUENCE</scope>
    <source>
        <strain evidence="3">YMF1.00031</strain>
    </source>
</reference>
<dbReference type="InterPro" id="IPR036597">
    <property type="entry name" value="Fido-like_dom_sf"/>
</dbReference>
<name>A0AAD6J4K7_DREDA</name>
<evidence type="ECO:0000313" key="3">
    <source>
        <dbReference type="EMBL" id="KAJ6263976.1"/>
    </source>
</evidence>
<feature type="region of interest" description="Disordered" evidence="1">
    <location>
        <begin position="462"/>
        <end position="497"/>
    </location>
</feature>
<dbReference type="SUPFAM" id="SSF140931">
    <property type="entry name" value="Fic-like"/>
    <property type="match status" value="1"/>
</dbReference>
<gene>
    <name evidence="3" type="ORF">Dda_0114</name>
</gene>
<protein>
    <recommendedName>
        <fullName evidence="2">Fido domain-containing protein</fullName>
    </recommendedName>
</protein>